<reference evidence="2" key="1">
    <citation type="submission" date="2016-03" db="EMBL/GenBank/DDBJ databases">
        <authorList>
            <person name="Guldener U."/>
        </authorList>
    </citation>
    <scope>NUCLEOTIDE SEQUENCE [LARGE SCALE GENOMIC DNA]</scope>
</reference>
<dbReference type="AlphaFoldDB" id="A0A1E1MFG1"/>
<evidence type="ECO:0000313" key="2">
    <source>
        <dbReference type="Proteomes" id="UP000177625"/>
    </source>
</evidence>
<name>A0A1E1MFG1_RHYSE</name>
<proteinExistence type="predicted"/>
<sequence length="67" mass="7558">MHATEKMQETAPRGAEIRPDSDIANAQFSSTVYKDQMLLSVVLDVLYVTVIWIPHCHVRSGCQNRKA</sequence>
<keyword evidence="2" id="KW-1185">Reference proteome</keyword>
<dbReference type="EMBL" id="FJVC01000308">
    <property type="protein sequence ID" value="CZT47838.1"/>
    <property type="molecule type" value="Genomic_DNA"/>
</dbReference>
<organism evidence="1 2">
    <name type="scientific">Rhynchosporium secalis</name>
    <name type="common">Barley scald fungus</name>
    <dbReference type="NCBI Taxonomy" id="38038"/>
    <lineage>
        <taxon>Eukaryota</taxon>
        <taxon>Fungi</taxon>
        <taxon>Dikarya</taxon>
        <taxon>Ascomycota</taxon>
        <taxon>Pezizomycotina</taxon>
        <taxon>Leotiomycetes</taxon>
        <taxon>Helotiales</taxon>
        <taxon>Ploettnerulaceae</taxon>
        <taxon>Rhynchosporium</taxon>
    </lineage>
</organism>
<protein>
    <submittedName>
        <fullName evidence="1">Uncharacterized protein</fullName>
    </submittedName>
</protein>
<dbReference type="Proteomes" id="UP000177625">
    <property type="component" value="Unassembled WGS sequence"/>
</dbReference>
<evidence type="ECO:0000313" key="1">
    <source>
        <dbReference type="EMBL" id="CZT47838.1"/>
    </source>
</evidence>
<accession>A0A1E1MFG1</accession>
<gene>
    <name evidence="1" type="ORF">RSE6_08449</name>
</gene>